<evidence type="ECO:0000256" key="5">
    <source>
        <dbReference type="ARBA" id="ARBA00022777"/>
    </source>
</evidence>
<dbReference type="EC" id="2.7.13.3" evidence="2"/>
<dbReference type="Gene3D" id="3.30.565.10">
    <property type="entry name" value="Histidine kinase-like ATPase, C-terminal domain"/>
    <property type="match status" value="1"/>
</dbReference>
<dbReference type="RefSeq" id="WP_084445006.1">
    <property type="nucleotide sequence ID" value="NZ_FWWW01000064.1"/>
</dbReference>
<dbReference type="OrthoDB" id="9757990at2"/>
<dbReference type="SMART" id="SM00387">
    <property type="entry name" value="HATPase_c"/>
    <property type="match status" value="1"/>
</dbReference>
<dbReference type="EMBL" id="FWWW01000064">
    <property type="protein sequence ID" value="SMB93803.1"/>
    <property type="molecule type" value="Genomic_DNA"/>
</dbReference>
<dbReference type="InterPro" id="IPR005467">
    <property type="entry name" value="His_kinase_dom"/>
</dbReference>
<dbReference type="Gene3D" id="1.10.287.130">
    <property type="match status" value="1"/>
</dbReference>
<dbReference type="CDD" id="cd00130">
    <property type="entry name" value="PAS"/>
    <property type="match status" value="1"/>
</dbReference>
<keyword evidence="10" id="KW-1185">Reference proteome</keyword>
<dbReference type="PROSITE" id="PS50109">
    <property type="entry name" value="HIS_KIN"/>
    <property type="match status" value="1"/>
</dbReference>
<dbReference type="SUPFAM" id="SSF55874">
    <property type="entry name" value="ATPase domain of HSP90 chaperone/DNA topoisomerase II/histidine kinase"/>
    <property type="match status" value="1"/>
</dbReference>
<dbReference type="PROSITE" id="PS50112">
    <property type="entry name" value="PAS"/>
    <property type="match status" value="1"/>
</dbReference>
<dbReference type="SUPFAM" id="SSF47384">
    <property type="entry name" value="Homodimeric domain of signal transducing histidine kinase"/>
    <property type="match status" value="1"/>
</dbReference>
<dbReference type="Proteomes" id="UP000192266">
    <property type="component" value="Unassembled WGS sequence"/>
</dbReference>
<dbReference type="InterPro" id="IPR000014">
    <property type="entry name" value="PAS"/>
</dbReference>
<dbReference type="Pfam" id="PF02518">
    <property type="entry name" value="HATPase_c"/>
    <property type="match status" value="1"/>
</dbReference>
<dbReference type="FunFam" id="3.30.565.10:FF:000006">
    <property type="entry name" value="Sensor histidine kinase WalK"/>
    <property type="match status" value="1"/>
</dbReference>
<protein>
    <recommendedName>
        <fullName evidence="2">histidine kinase</fullName>
        <ecNumber evidence="2">2.7.13.3</ecNumber>
    </recommendedName>
</protein>
<dbReference type="PRINTS" id="PR00344">
    <property type="entry name" value="BCTRLSENSOR"/>
</dbReference>
<gene>
    <name evidence="9" type="ORF">SAMN00120144_2695</name>
</gene>
<dbReference type="STRING" id="645990.SAMN00120144_2695"/>
<keyword evidence="6" id="KW-0902">Two-component regulatory system</keyword>
<dbReference type="InterPro" id="IPR036890">
    <property type="entry name" value="HATPase_C_sf"/>
</dbReference>
<dbReference type="InterPro" id="IPR036097">
    <property type="entry name" value="HisK_dim/P_sf"/>
</dbReference>
<evidence type="ECO:0000313" key="9">
    <source>
        <dbReference type="EMBL" id="SMB93803.1"/>
    </source>
</evidence>
<evidence type="ECO:0000259" key="8">
    <source>
        <dbReference type="PROSITE" id="PS50112"/>
    </source>
</evidence>
<dbReference type="PANTHER" id="PTHR43711">
    <property type="entry name" value="TWO-COMPONENT HISTIDINE KINASE"/>
    <property type="match status" value="1"/>
</dbReference>
<dbReference type="NCBIfam" id="TIGR00229">
    <property type="entry name" value="sensory_box"/>
    <property type="match status" value="1"/>
</dbReference>
<keyword evidence="5 9" id="KW-0418">Kinase</keyword>
<dbReference type="AlphaFoldDB" id="A0A1W1VKI3"/>
<reference evidence="9 10" key="1">
    <citation type="submission" date="2017-04" db="EMBL/GenBank/DDBJ databases">
        <authorList>
            <person name="Afonso C.L."/>
            <person name="Miller P.J."/>
            <person name="Scott M.A."/>
            <person name="Spackman E."/>
            <person name="Goraichik I."/>
            <person name="Dimitrov K.M."/>
            <person name="Suarez D.L."/>
            <person name="Swayne D.E."/>
        </authorList>
    </citation>
    <scope>NUCLEOTIDE SEQUENCE [LARGE SCALE GENOMIC DNA]</scope>
    <source>
        <strain evidence="9 10">DSM 11622</strain>
    </source>
</reference>
<dbReference type="SUPFAM" id="SSF55785">
    <property type="entry name" value="PYP-like sensor domain (PAS domain)"/>
    <property type="match status" value="1"/>
</dbReference>
<dbReference type="Gene3D" id="3.30.450.20">
    <property type="entry name" value="PAS domain"/>
    <property type="match status" value="1"/>
</dbReference>
<evidence type="ECO:0000256" key="1">
    <source>
        <dbReference type="ARBA" id="ARBA00000085"/>
    </source>
</evidence>
<keyword evidence="3" id="KW-0597">Phosphoprotein</keyword>
<keyword evidence="4" id="KW-0808">Transferase</keyword>
<dbReference type="InterPro" id="IPR013655">
    <property type="entry name" value="PAS_fold_3"/>
</dbReference>
<dbReference type="SMART" id="SM00091">
    <property type="entry name" value="PAS"/>
    <property type="match status" value="1"/>
</dbReference>
<feature type="domain" description="PAS" evidence="8">
    <location>
        <begin position="8"/>
        <end position="62"/>
    </location>
</feature>
<dbReference type="Pfam" id="PF08447">
    <property type="entry name" value="PAS_3"/>
    <property type="match status" value="1"/>
</dbReference>
<dbReference type="InterPro" id="IPR004358">
    <property type="entry name" value="Sig_transdc_His_kin-like_C"/>
</dbReference>
<evidence type="ECO:0000256" key="6">
    <source>
        <dbReference type="ARBA" id="ARBA00023012"/>
    </source>
</evidence>
<dbReference type="InterPro" id="IPR050736">
    <property type="entry name" value="Sensor_HK_Regulatory"/>
</dbReference>
<organism evidence="9 10">
    <name type="scientific">Hymenobacter roseosalivarius DSM 11622</name>
    <dbReference type="NCBI Taxonomy" id="645990"/>
    <lineage>
        <taxon>Bacteria</taxon>
        <taxon>Pseudomonadati</taxon>
        <taxon>Bacteroidota</taxon>
        <taxon>Cytophagia</taxon>
        <taxon>Cytophagales</taxon>
        <taxon>Hymenobacteraceae</taxon>
        <taxon>Hymenobacter</taxon>
    </lineage>
</organism>
<evidence type="ECO:0000256" key="2">
    <source>
        <dbReference type="ARBA" id="ARBA00012438"/>
    </source>
</evidence>
<comment type="catalytic activity">
    <reaction evidence="1">
        <text>ATP + protein L-histidine = ADP + protein N-phospho-L-histidine.</text>
        <dbReference type="EC" id="2.7.13.3"/>
    </reaction>
</comment>
<evidence type="ECO:0000259" key="7">
    <source>
        <dbReference type="PROSITE" id="PS50109"/>
    </source>
</evidence>
<sequence>MLDPVPFFQDLVEDLHQVFFVYDPAANEVVFVNAAYERLLGGHREQVNQELPQLMARLHPDDLPYVANCWRRWQRGRLEEKEIEFRLLNSDGTEQWFCLTPHCQQASAEQSLLGGFLDEVTGQKEYMTNVDKFNAKKNATLEILSHDLAGPFIMLQQLSEYMGEQIGSLQNEHLNEMIRIMQTTCKESIDLIRDFVDQEFLDSANVELKMERVDIVARMRQMMESYKQSEGVVSKRFQLIAPQQSVYVSLDVNKFMQVLNNLLSNALKFTPDGGHIILTVAEQAGCVRFSVADDGIGIPRNLQEGLFERFTKARRPGLRGEKTTGLGMSIIKTIVGLHKGHVWFESEEGKGSTFYLELPLDLASRPNGQLKH</sequence>
<accession>A0A1W1VKI3</accession>
<evidence type="ECO:0000256" key="4">
    <source>
        <dbReference type="ARBA" id="ARBA00022679"/>
    </source>
</evidence>
<proteinExistence type="predicted"/>
<dbReference type="InterPro" id="IPR035965">
    <property type="entry name" value="PAS-like_dom_sf"/>
</dbReference>
<dbReference type="GO" id="GO:0000155">
    <property type="term" value="F:phosphorelay sensor kinase activity"/>
    <property type="evidence" value="ECO:0007669"/>
    <property type="project" value="InterPro"/>
</dbReference>
<evidence type="ECO:0000313" key="10">
    <source>
        <dbReference type="Proteomes" id="UP000192266"/>
    </source>
</evidence>
<dbReference type="PANTHER" id="PTHR43711:SF1">
    <property type="entry name" value="HISTIDINE KINASE 1"/>
    <property type="match status" value="1"/>
</dbReference>
<dbReference type="InterPro" id="IPR003594">
    <property type="entry name" value="HATPase_dom"/>
</dbReference>
<feature type="domain" description="Histidine kinase" evidence="7">
    <location>
        <begin position="143"/>
        <end position="362"/>
    </location>
</feature>
<evidence type="ECO:0000256" key="3">
    <source>
        <dbReference type="ARBA" id="ARBA00022553"/>
    </source>
</evidence>
<name>A0A1W1VKI3_9BACT</name>